<comment type="caution">
    <text evidence="11">The sequence shown here is derived from an EMBL/GenBank/DDBJ whole genome shotgun (WGS) entry which is preliminary data.</text>
</comment>
<proteinExistence type="inferred from homology"/>
<dbReference type="PANTHER" id="PTHR13141:SF4">
    <property type="entry name" value="TRANSMEMBRANE PROTEIN 242"/>
    <property type="match status" value="1"/>
</dbReference>
<gene>
    <name evidence="11" type="ORF">HHI36_005664</name>
</gene>
<evidence type="ECO:0000313" key="12">
    <source>
        <dbReference type="Proteomes" id="UP001516400"/>
    </source>
</evidence>
<accession>A0ABD2NUT2</accession>
<comment type="subcellular location">
    <subcellularLocation>
        <location evidence="1">Mitochondrion inner membrane</location>
        <topology evidence="1">Multi-pass membrane protein</topology>
    </subcellularLocation>
</comment>
<feature type="transmembrane region" description="Helical" evidence="10">
    <location>
        <begin position="25"/>
        <end position="47"/>
    </location>
</feature>
<dbReference type="Proteomes" id="UP001516400">
    <property type="component" value="Unassembled WGS sequence"/>
</dbReference>
<evidence type="ECO:0000256" key="3">
    <source>
        <dbReference type="ARBA" id="ARBA00013934"/>
    </source>
</evidence>
<evidence type="ECO:0000256" key="6">
    <source>
        <dbReference type="ARBA" id="ARBA00022989"/>
    </source>
</evidence>
<dbReference type="Pfam" id="PF07096">
    <property type="entry name" value="DUF1358"/>
    <property type="match status" value="1"/>
</dbReference>
<keyword evidence="7" id="KW-0496">Mitochondrion</keyword>
<dbReference type="AlphaFoldDB" id="A0ABD2NUT2"/>
<evidence type="ECO:0000256" key="8">
    <source>
        <dbReference type="ARBA" id="ARBA00023136"/>
    </source>
</evidence>
<evidence type="ECO:0000313" key="11">
    <source>
        <dbReference type="EMBL" id="KAL3282481.1"/>
    </source>
</evidence>
<evidence type="ECO:0000256" key="2">
    <source>
        <dbReference type="ARBA" id="ARBA00007570"/>
    </source>
</evidence>
<keyword evidence="12" id="KW-1185">Reference proteome</keyword>
<evidence type="ECO:0000256" key="10">
    <source>
        <dbReference type="SAM" id="Phobius"/>
    </source>
</evidence>
<evidence type="ECO:0000256" key="1">
    <source>
        <dbReference type="ARBA" id="ARBA00004448"/>
    </source>
</evidence>
<keyword evidence="6 10" id="KW-1133">Transmembrane helix</keyword>
<name>A0ABD2NUT2_9CUCU</name>
<evidence type="ECO:0000256" key="9">
    <source>
        <dbReference type="ARBA" id="ARBA00045905"/>
    </source>
</evidence>
<comment type="similarity">
    <text evidence="2">Belongs to the TMEM242 family.</text>
</comment>
<organism evidence="11 12">
    <name type="scientific">Cryptolaemus montrouzieri</name>
    <dbReference type="NCBI Taxonomy" id="559131"/>
    <lineage>
        <taxon>Eukaryota</taxon>
        <taxon>Metazoa</taxon>
        <taxon>Ecdysozoa</taxon>
        <taxon>Arthropoda</taxon>
        <taxon>Hexapoda</taxon>
        <taxon>Insecta</taxon>
        <taxon>Pterygota</taxon>
        <taxon>Neoptera</taxon>
        <taxon>Endopterygota</taxon>
        <taxon>Coleoptera</taxon>
        <taxon>Polyphaga</taxon>
        <taxon>Cucujiformia</taxon>
        <taxon>Coccinelloidea</taxon>
        <taxon>Coccinellidae</taxon>
        <taxon>Scymninae</taxon>
        <taxon>Scymnini</taxon>
        <taxon>Cryptolaemus</taxon>
    </lineage>
</organism>
<dbReference type="PANTHER" id="PTHR13141">
    <property type="entry name" value="TRANSMEMBRANE PROTEIN 242"/>
    <property type="match status" value="1"/>
</dbReference>
<sequence length="148" mass="16263">MSKGNSVEMSEIEEKLSKEFKWKAATFLVSVTGISAIIGFGTTFAAAKRLDPEFFNKGMMPTVKVPETGAQLALRALGWGTLYAFTGCGVLVYSIWKLSGASNMEEFRMKMGSLFPKVPKNNPPVGRTEFSGLNDLLNYLQHLKGDKD</sequence>
<reference evidence="11 12" key="1">
    <citation type="journal article" date="2021" name="BMC Biol.">
        <title>Horizontally acquired antibacterial genes associated with adaptive radiation of ladybird beetles.</title>
        <authorList>
            <person name="Li H.S."/>
            <person name="Tang X.F."/>
            <person name="Huang Y.H."/>
            <person name="Xu Z.Y."/>
            <person name="Chen M.L."/>
            <person name="Du X.Y."/>
            <person name="Qiu B.Y."/>
            <person name="Chen P.T."/>
            <person name="Zhang W."/>
            <person name="Slipinski A."/>
            <person name="Escalona H.E."/>
            <person name="Waterhouse R.M."/>
            <person name="Zwick A."/>
            <person name="Pang H."/>
        </authorList>
    </citation>
    <scope>NUCLEOTIDE SEQUENCE [LARGE SCALE GENOMIC DNA]</scope>
    <source>
        <strain evidence="11">SYSU2018</strain>
    </source>
</reference>
<dbReference type="InterPro" id="IPR009792">
    <property type="entry name" value="TMEM242"/>
</dbReference>
<keyword evidence="8 10" id="KW-0472">Membrane</keyword>
<dbReference type="EMBL" id="JABFTP020000144">
    <property type="protein sequence ID" value="KAL3282481.1"/>
    <property type="molecule type" value="Genomic_DNA"/>
</dbReference>
<evidence type="ECO:0000256" key="4">
    <source>
        <dbReference type="ARBA" id="ARBA00022692"/>
    </source>
</evidence>
<evidence type="ECO:0000256" key="7">
    <source>
        <dbReference type="ARBA" id="ARBA00023128"/>
    </source>
</evidence>
<feature type="transmembrane region" description="Helical" evidence="10">
    <location>
        <begin position="76"/>
        <end position="96"/>
    </location>
</feature>
<comment type="function">
    <text evidence="9">Scaffold protein that participates in the c-ring assembly of mitochondrial ATP synthase (F(1)F(0) ATP synthase or complex V) by facilitating the membrane insertion and oligomer formation of the subunit c/ATP5MC3. Participates in the incorporation of the c-ring into vestigial complexes. Additionally influences the incorporation of subunits MT-ATP6, MT-ATP8, ATP5MJ, and ATP5MK in the ATP synthase.</text>
</comment>
<keyword evidence="4 10" id="KW-0812">Transmembrane</keyword>
<protein>
    <recommendedName>
        <fullName evidence="3">Transmembrane protein 242</fullName>
    </recommendedName>
</protein>
<dbReference type="GO" id="GO:0005743">
    <property type="term" value="C:mitochondrial inner membrane"/>
    <property type="evidence" value="ECO:0007669"/>
    <property type="project" value="UniProtKB-SubCell"/>
</dbReference>
<keyword evidence="5" id="KW-0999">Mitochondrion inner membrane</keyword>
<evidence type="ECO:0000256" key="5">
    <source>
        <dbReference type="ARBA" id="ARBA00022792"/>
    </source>
</evidence>